<organism evidence="2 3">
    <name type="scientific">Gordonia sesuvii</name>
    <dbReference type="NCBI Taxonomy" id="3116777"/>
    <lineage>
        <taxon>Bacteria</taxon>
        <taxon>Bacillati</taxon>
        <taxon>Actinomycetota</taxon>
        <taxon>Actinomycetes</taxon>
        <taxon>Mycobacteriales</taxon>
        <taxon>Gordoniaceae</taxon>
        <taxon>Gordonia</taxon>
    </lineage>
</organism>
<dbReference type="RefSeq" id="WP_330436437.1">
    <property type="nucleotide sequence ID" value="NZ_JAZDUF010000010.1"/>
</dbReference>
<feature type="compositionally biased region" description="Low complexity" evidence="1">
    <location>
        <begin position="120"/>
        <end position="133"/>
    </location>
</feature>
<name>A0ABU7MJR6_9ACTN</name>
<sequence length="163" mass="15940">MPQQQQRPVRPRPPEATGSVPRGVPPQPVAAGATGAPGGYRLGRRSTNAEPPADQGARSISRHRLPDPEEAATAPPPPAPAQPAPAQPAPVLPPPPTVPAGQGSGAHGGGAQGAPGAGASGEEVSGSAPRPDAEIAAALRDVAAALEQLAAAVRRSGGRTPGP</sequence>
<evidence type="ECO:0008006" key="4">
    <source>
        <dbReference type="Google" id="ProtNLM"/>
    </source>
</evidence>
<dbReference type="Proteomes" id="UP001347146">
    <property type="component" value="Unassembled WGS sequence"/>
</dbReference>
<reference evidence="2 3" key="1">
    <citation type="submission" date="2024-01" db="EMBL/GenBank/DDBJ databases">
        <title>Draft genome sequence of Gordonia sp. LSe1-13.</title>
        <authorList>
            <person name="Suphannarot A."/>
            <person name="Mingma R."/>
        </authorList>
    </citation>
    <scope>NUCLEOTIDE SEQUENCE [LARGE SCALE GENOMIC DNA]</scope>
    <source>
        <strain evidence="2 3">LSe1-13</strain>
    </source>
</reference>
<feature type="compositionally biased region" description="Gly residues" evidence="1">
    <location>
        <begin position="102"/>
        <end position="119"/>
    </location>
</feature>
<evidence type="ECO:0000313" key="2">
    <source>
        <dbReference type="EMBL" id="MEE3853360.1"/>
    </source>
</evidence>
<evidence type="ECO:0000256" key="1">
    <source>
        <dbReference type="SAM" id="MobiDB-lite"/>
    </source>
</evidence>
<keyword evidence="3" id="KW-1185">Reference proteome</keyword>
<gene>
    <name evidence="2" type="ORF">VZC37_23690</name>
</gene>
<protein>
    <recommendedName>
        <fullName evidence="4">Translation initiation factor IF-2</fullName>
    </recommendedName>
</protein>
<evidence type="ECO:0000313" key="3">
    <source>
        <dbReference type="Proteomes" id="UP001347146"/>
    </source>
</evidence>
<proteinExistence type="predicted"/>
<accession>A0ABU7MJR6</accession>
<feature type="compositionally biased region" description="Pro residues" evidence="1">
    <location>
        <begin position="74"/>
        <end position="98"/>
    </location>
</feature>
<feature type="region of interest" description="Disordered" evidence="1">
    <location>
        <begin position="1"/>
        <end position="133"/>
    </location>
</feature>
<dbReference type="EMBL" id="JAZDUF010000010">
    <property type="protein sequence ID" value="MEE3853360.1"/>
    <property type="molecule type" value="Genomic_DNA"/>
</dbReference>
<comment type="caution">
    <text evidence="2">The sequence shown here is derived from an EMBL/GenBank/DDBJ whole genome shotgun (WGS) entry which is preliminary data.</text>
</comment>